<dbReference type="Pfam" id="PF00069">
    <property type="entry name" value="Pkinase"/>
    <property type="match status" value="1"/>
</dbReference>
<dbReference type="PANTHER" id="PTHR48016:SF17">
    <property type="entry name" value="MITOGEN-ACTIVATED PROTEIN KINASE KINASE KINASE YODA"/>
    <property type="match status" value="1"/>
</dbReference>
<keyword evidence="6 9" id="KW-0067">ATP-binding</keyword>
<dbReference type="AlphaFoldDB" id="A0A9D4Z5F1"/>
<evidence type="ECO:0000256" key="8">
    <source>
        <dbReference type="ARBA" id="ARBA00048329"/>
    </source>
</evidence>
<dbReference type="InterPro" id="IPR017441">
    <property type="entry name" value="Protein_kinase_ATP_BS"/>
</dbReference>
<gene>
    <name evidence="12" type="ORF">GOP47_0021630</name>
</gene>
<dbReference type="PROSITE" id="PS00108">
    <property type="entry name" value="PROTEIN_KINASE_ST"/>
    <property type="match status" value="1"/>
</dbReference>
<evidence type="ECO:0000256" key="1">
    <source>
        <dbReference type="ARBA" id="ARBA00006529"/>
    </source>
</evidence>
<feature type="compositionally biased region" description="Low complexity" evidence="10">
    <location>
        <begin position="67"/>
        <end position="79"/>
    </location>
</feature>
<feature type="compositionally biased region" description="Polar residues" evidence="10">
    <location>
        <begin position="173"/>
        <end position="192"/>
    </location>
</feature>
<feature type="compositionally biased region" description="Basic and acidic residues" evidence="10">
    <location>
        <begin position="36"/>
        <end position="45"/>
    </location>
</feature>
<dbReference type="OrthoDB" id="266718at2759"/>
<dbReference type="EC" id="2.7.11.25" evidence="2"/>
<feature type="compositionally biased region" description="Polar residues" evidence="10">
    <location>
        <begin position="118"/>
        <end position="134"/>
    </location>
</feature>
<evidence type="ECO:0000256" key="9">
    <source>
        <dbReference type="PROSITE-ProRule" id="PRU10141"/>
    </source>
</evidence>
<keyword evidence="13" id="KW-1185">Reference proteome</keyword>
<accession>A0A9D4Z5F1</accession>
<dbReference type="GO" id="GO:0004709">
    <property type="term" value="F:MAP kinase kinase kinase activity"/>
    <property type="evidence" value="ECO:0007669"/>
    <property type="project" value="UniProtKB-EC"/>
</dbReference>
<dbReference type="Proteomes" id="UP000886520">
    <property type="component" value="Chromosome 21"/>
</dbReference>
<dbReference type="InterPro" id="IPR050538">
    <property type="entry name" value="MAP_kinase_kinase_kinase"/>
</dbReference>
<evidence type="ECO:0000256" key="4">
    <source>
        <dbReference type="ARBA" id="ARBA00022741"/>
    </source>
</evidence>
<keyword evidence="5" id="KW-0418">Kinase</keyword>
<comment type="caution">
    <text evidence="12">The sequence shown here is derived from an EMBL/GenBank/DDBJ whole genome shotgun (WGS) entry which is preliminary data.</text>
</comment>
<feature type="region of interest" description="Disordered" evidence="10">
    <location>
        <begin position="639"/>
        <end position="685"/>
    </location>
</feature>
<keyword evidence="4 9" id="KW-0547">Nucleotide-binding</keyword>
<feature type="binding site" evidence="9">
    <location>
        <position position="343"/>
    </location>
    <ligand>
        <name>ATP</name>
        <dbReference type="ChEBI" id="CHEBI:30616"/>
    </ligand>
</feature>
<dbReference type="PROSITE" id="PS50011">
    <property type="entry name" value="PROTEIN_KINASE_DOM"/>
    <property type="match status" value="1"/>
</dbReference>
<evidence type="ECO:0000259" key="11">
    <source>
        <dbReference type="PROSITE" id="PS50011"/>
    </source>
</evidence>
<proteinExistence type="inferred from homology"/>
<dbReference type="PROSITE" id="PS00107">
    <property type="entry name" value="PROTEIN_KINASE_ATP"/>
    <property type="match status" value="1"/>
</dbReference>
<comment type="catalytic activity">
    <reaction evidence="8">
        <text>L-seryl-[protein] + ATP = O-phospho-L-seryl-[protein] + ADP + H(+)</text>
        <dbReference type="Rhea" id="RHEA:17989"/>
        <dbReference type="Rhea" id="RHEA-COMP:9863"/>
        <dbReference type="Rhea" id="RHEA-COMP:11604"/>
        <dbReference type="ChEBI" id="CHEBI:15378"/>
        <dbReference type="ChEBI" id="CHEBI:29999"/>
        <dbReference type="ChEBI" id="CHEBI:30616"/>
        <dbReference type="ChEBI" id="CHEBI:83421"/>
        <dbReference type="ChEBI" id="CHEBI:456216"/>
        <dbReference type="EC" id="2.7.11.25"/>
    </reaction>
</comment>
<name>A0A9D4Z5F1_ADICA</name>
<evidence type="ECO:0000256" key="10">
    <source>
        <dbReference type="SAM" id="MobiDB-lite"/>
    </source>
</evidence>
<feature type="domain" description="Protein kinase" evidence="11">
    <location>
        <begin position="314"/>
        <end position="570"/>
    </location>
</feature>
<feature type="region of interest" description="Disordered" evidence="10">
    <location>
        <begin position="1"/>
        <end position="214"/>
    </location>
</feature>
<dbReference type="InterPro" id="IPR000719">
    <property type="entry name" value="Prot_kinase_dom"/>
</dbReference>
<sequence>MPNWFSGSKSSSPTTNPNNKKKGFDNIFGKLKLKNLNRDDRRFSLDSDGSETRSSPTTPYPLPHRGSSLSPTDLVSLPSLPLPSPTTAPTPTPVEDDEFDFGSGSTSSAGSQESSSSVTKPQSELQFPALTTPTDAGAQGFQRNGFGNVSGCLSPRHEGINPKQDFGQVASPHVSQRFQNSPLRTYSGNNVDASDRNWATGYSESPALSPRGKYATDQTFSNFLKASKSPEHSPVPSPRGRSPGPSPRLHSAAVSPLHPRAIVAGIQEASRRENEAHPLPLPPNSTNCSYIPVTSPHSAVPRSPERPVNLQTGWRRGSLLGSGTFGHVYTGFHSESGQSCAMKEVLIIPDSEKSMESAKQLKQEVSMLSQMKHANIVQYYGCEMFDDRLFIYLEFMSNGSIHNIIQQYGPLSESCIRVYTRQMLLGLCYLHGKNIVHRDIKGANILVDKGGEVKLADFGMAKHISDHSFLLSFKGSPYWMAPEVVRNKNGYSFAVDIWSLGCTVLEMATGKPPWSQFEGITAIFKIGNSKEIPHIPGHLLEDTKMFIRCCLQRDPRKRPTAAQLLEQPFVRLQRADSGVSEVLTSAVQKLKIIESISDTAQGPRSSNTSITLSQPHFGIEDHSFDCFPRSPGAPWLPTSSSTHFLGDGDRREIAAPKTPKSPRSPRAGTEGRHVGINCTPQGSPRRRSCSVWDEAILNHSHPDKVPVPQKGRSDHVFHRTGEVFSQRFSPNHQSYVAMPAQVGSPTFLGPAGSRESGYFVA</sequence>
<keyword evidence="3" id="KW-0808">Transferase</keyword>
<evidence type="ECO:0000256" key="6">
    <source>
        <dbReference type="ARBA" id="ARBA00022840"/>
    </source>
</evidence>
<feature type="compositionally biased region" description="Low complexity" evidence="10">
    <location>
        <begin position="102"/>
        <end position="117"/>
    </location>
</feature>
<feature type="compositionally biased region" description="Low complexity" evidence="10">
    <location>
        <begin position="1"/>
        <end position="18"/>
    </location>
</feature>
<feature type="region of interest" description="Disordered" evidence="10">
    <location>
        <begin position="226"/>
        <end position="259"/>
    </location>
</feature>
<dbReference type="GO" id="GO:0005737">
    <property type="term" value="C:cytoplasm"/>
    <property type="evidence" value="ECO:0007669"/>
    <property type="project" value="TreeGrafter"/>
</dbReference>
<evidence type="ECO:0000313" key="13">
    <source>
        <dbReference type="Proteomes" id="UP000886520"/>
    </source>
</evidence>
<dbReference type="Gene3D" id="1.10.510.10">
    <property type="entry name" value="Transferase(Phosphotransferase) domain 1"/>
    <property type="match status" value="1"/>
</dbReference>
<reference evidence="12" key="1">
    <citation type="submission" date="2021-01" db="EMBL/GenBank/DDBJ databases">
        <title>Adiantum capillus-veneris genome.</title>
        <authorList>
            <person name="Fang Y."/>
            <person name="Liao Q."/>
        </authorList>
    </citation>
    <scope>NUCLEOTIDE SEQUENCE</scope>
    <source>
        <strain evidence="12">H3</strain>
        <tissue evidence="12">Leaf</tissue>
    </source>
</reference>
<dbReference type="PANTHER" id="PTHR48016">
    <property type="entry name" value="MAP KINASE KINASE KINASE SSK2-RELATED-RELATED"/>
    <property type="match status" value="1"/>
</dbReference>
<dbReference type="SUPFAM" id="SSF56112">
    <property type="entry name" value="Protein kinase-like (PK-like)"/>
    <property type="match status" value="1"/>
</dbReference>
<dbReference type="GO" id="GO:0005524">
    <property type="term" value="F:ATP binding"/>
    <property type="evidence" value="ECO:0007669"/>
    <property type="project" value="UniProtKB-UniRule"/>
</dbReference>
<protein>
    <recommendedName>
        <fullName evidence="2">mitogen-activated protein kinase kinase kinase</fullName>
        <ecNumber evidence="2">2.7.11.25</ecNumber>
    </recommendedName>
</protein>
<organism evidence="12 13">
    <name type="scientific">Adiantum capillus-veneris</name>
    <name type="common">Maidenhair fern</name>
    <dbReference type="NCBI Taxonomy" id="13818"/>
    <lineage>
        <taxon>Eukaryota</taxon>
        <taxon>Viridiplantae</taxon>
        <taxon>Streptophyta</taxon>
        <taxon>Embryophyta</taxon>
        <taxon>Tracheophyta</taxon>
        <taxon>Polypodiopsida</taxon>
        <taxon>Polypodiidae</taxon>
        <taxon>Polypodiales</taxon>
        <taxon>Pteridineae</taxon>
        <taxon>Pteridaceae</taxon>
        <taxon>Vittarioideae</taxon>
        <taxon>Adiantum</taxon>
    </lineage>
</organism>
<evidence type="ECO:0000256" key="7">
    <source>
        <dbReference type="ARBA" id="ARBA00047559"/>
    </source>
</evidence>
<dbReference type="InterPro" id="IPR008271">
    <property type="entry name" value="Ser/Thr_kinase_AS"/>
</dbReference>
<dbReference type="InterPro" id="IPR011009">
    <property type="entry name" value="Kinase-like_dom_sf"/>
</dbReference>
<feature type="compositionally biased region" description="Pro residues" evidence="10">
    <location>
        <begin position="80"/>
        <end position="92"/>
    </location>
</feature>
<evidence type="ECO:0000256" key="5">
    <source>
        <dbReference type="ARBA" id="ARBA00022777"/>
    </source>
</evidence>
<evidence type="ECO:0000256" key="3">
    <source>
        <dbReference type="ARBA" id="ARBA00022679"/>
    </source>
</evidence>
<evidence type="ECO:0000313" key="12">
    <source>
        <dbReference type="EMBL" id="KAI5063083.1"/>
    </source>
</evidence>
<dbReference type="EMBL" id="JABFUD020000021">
    <property type="protein sequence ID" value="KAI5063083.1"/>
    <property type="molecule type" value="Genomic_DNA"/>
</dbReference>
<dbReference type="FunFam" id="1.10.510.10:FF:001239">
    <property type="entry name" value="Predicted protein"/>
    <property type="match status" value="1"/>
</dbReference>
<evidence type="ECO:0000256" key="2">
    <source>
        <dbReference type="ARBA" id="ARBA00012406"/>
    </source>
</evidence>
<comment type="catalytic activity">
    <reaction evidence="7">
        <text>L-threonyl-[protein] + ATP = O-phospho-L-threonyl-[protein] + ADP + H(+)</text>
        <dbReference type="Rhea" id="RHEA:46608"/>
        <dbReference type="Rhea" id="RHEA-COMP:11060"/>
        <dbReference type="Rhea" id="RHEA-COMP:11605"/>
        <dbReference type="ChEBI" id="CHEBI:15378"/>
        <dbReference type="ChEBI" id="CHEBI:30013"/>
        <dbReference type="ChEBI" id="CHEBI:30616"/>
        <dbReference type="ChEBI" id="CHEBI:61977"/>
        <dbReference type="ChEBI" id="CHEBI:456216"/>
        <dbReference type="EC" id="2.7.11.25"/>
    </reaction>
</comment>
<dbReference type="SMART" id="SM00220">
    <property type="entry name" value="S_TKc"/>
    <property type="match status" value="1"/>
</dbReference>
<comment type="similarity">
    <text evidence="1">Belongs to the protein kinase superfamily. STE Ser/Thr protein kinase family. MAP kinase kinase kinase subfamily.</text>
</comment>